<accession>A0A9Q4L4W9</accession>
<organism evidence="2 3">
    <name type="scientific">Natrinema salsiterrestre</name>
    <dbReference type="NCBI Taxonomy" id="2950540"/>
    <lineage>
        <taxon>Archaea</taxon>
        <taxon>Methanobacteriati</taxon>
        <taxon>Methanobacteriota</taxon>
        <taxon>Stenosarchaea group</taxon>
        <taxon>Halobacteria</taxon>
        <taxon>Halobacteriales</taxon>
        <taxon>Natrialbaceae</taxon>
        <taxon>Natrinema</taxon>
    </lineage>
</organism>
<sequence length="349" mass="38731">MSTNLSTARQQNRDALHGTQKDIGLAELDGYQLAPETFEEFLTRTQEEIEILGMADVMPLDRLEADVPRFGVPMLSGNTRDEGGNRTQSADAESGEVKFNTTDKQYYILVEPERDALKNTHYGNDEFGQYIIDEFIQRWANDVGLIGMRANATNGNLESYAGAGASDLDATWNGWIAVAEGKDSNSDRIGLENTAAGEVDSMPEVDMGDAPIDTKMFNDGVQQLDPRFRDPDDVVWLCSPDQVQQYNFDLTEREDVGGAAVLMGDGDVTPFEYDIIGVNGWPNNYAMLTNPENLAYGLFREMELDQTTNSDKVNENALHSRNWLEGQFDFQIKSLQAGTLVKNIQDPAA</sequence>
<evidence type="ECO:0000256" key="1">
    <source>
        <dbReference type="SAM" id="MobiDB-lite"/>
    </source>
</evidence>
<evidence type="ECO:0000313" key="3">
    <source>
        <dbReference type="Proteomes" id="UP001154061"/>
    </source>
</evidence>
<evidence type="ECO:0000313" key="2">
    <source>
        <dbReference type="EMBL" id="MDF9748371.1"/>
    </source>
</evidence>
<gene>
    <name evidence="2" type="ORF">NDI89_22670</name>
</gene>
<dbReference type="AlphaFoldDB" id="A0A9Q4L4W9"/>
<feature type="region of interest" description="Disordered" evidence="1">
    <location>
        <begin position="74"/>
        <end position="94"/>
    </location>
</feature>
<dbReference type="RefSeq" id="WP_277525021.1">
    <property type="nucleotide sequence ID" value="NZ_JAMQOT010000015.1"/>
</dbReference>
<dbReference type="Proteomes" id="UP001154061">
    <property type="component" value="Unassembled WGS sequence"/>
</dbReference>
<dbReference type="EMBL" id="JAMQOT010000015">
    <property type="protein sequence ID" value="MDF9748371.1"/>
    <property type="molecule type" value="Genomic_DNA"/>
</dbReference>
<protein>
    <recommendedName>
        <fullName evidence="4">Phage major capsid protein</fullName>
    </recommendedName>
</protein>
<name>A0A9Q4L4W9_9EURY</name>
<comment type="caution">
    <text evidence="2">The sequence shown here is derived from an EMBL/GenBank/DDBJ whole genome shotgun (WGS) entry which is preliminary data.</text>
</comment>
<keyword evidence="3" id="KW-1185">Reference proteome</keyword>
<proteinExistence type="predicted"/>
<evidence type="ECO:0008006" key="4">
    <source>
        <dbReference type="Google" id="ProtNLM"/>
    </source>
</evidence>
<reference evidence="2" key="1">
    <citation type="submission" date="2022-06" db="EMBL/GenBank/DDBJ databases">
        <title>Natrinema sp. a new haloarchaeum isolate from saline soil.</title>
        <authorList>
            <person name="Strakova D."/>
            <person name="Galisteo C."/>
            <person name="Sanchez-Porro C."/>
            <person name="Ventosa A."/>
        </authorList>
    </citation>
    <scope>NUCLEOTIDE SEQUENCE</scope>
    <source>
        <strain evidence="2">S1CR25-10</strain>
    </source>
</reference>